<dbReference type="PANTHER" id="PTHR30614:SF0">
    <property type="entry name" value="L-CYSTINE TRANSPORT SYSTEM PERMEASE PROTEIN TCYL"/>
    <property type="match status" value="1"/>
</dbReference>
<feature type="transmembrane region" description="Helical" evidence="11">
    <location>
        <begin position="63"/>
        <end position="84"/>
    </location>
</feature>
<keyword evidence="14" id="KW-1185">Reference proteome</keyword>
<keyword evidence="5 11" id="KW-0813">Transport</keyword>
<keyword evidence="6" id="KW-1003">Cell membrane</keyword>
<organism evidence="13 14">
    <name type="scientific">Paraburkholderia fungorum</name>
    <dbReference type="NCBI Taxonomy" id="134537"/>
    <lineage>
        <taxon>Bacteria</taxon>
        <taxon>Pseudomonadati</taxon>
        <taxon>Pseudomonadota</taxon>
        <taxon>Betaproteobacteria</taxon>
        <taxon>Burkholderiales</taxon>
        <taxon>Burkholderiaceae</taxon>
        <taxon>Paraburkholderia</taxon>
    </lineage>
</organism>
<dbReference type="InterPro" id="IPR000515">
    <property type="entry name" value="MetI-like"/>
</dbReference>
<dbReference type="GO" id="GO:0022857">
    <property type="term" value="F:transmembrane transporter activity"/>
    <property type="evidence" value="ECO:0007669"/>
    <property type="project" value="InterPro"/>
</dbReference>
<evidence type="ECO:0000256" key="1">
    <source>
        <dbReference type="ARBA" id="ARBA00003159"/>
    </source>
</evidence>
<evidence type="ECO:0000313" key="13">
    <source>
        <dbReference type="EMBL" id="SDR39594.1"/>
    </source>
</evidence>
<keyword evidence="8" id="KW-0029">Amino-acid transport</keyword>
<name>A0A1H1IPI3_9BURK</name>
<evidence type="ECO:0000313" key="14">
    <source>
        <dbReference type="Proteomes" id="UP000183487"/>
    </source>
</evidence>
<comment type="function">
    <text evidence="1">Part of the binding-protein-dependent transport system for glutamine; probably responsible for the translocation of the substrate across the membrane.</text>
</comment>
<dbReference type="Pfam" id="PF00528">
    <property type="entry name" value="BPD_transp_1"/>
    <property type="match status" value="1"/>
</dbReference>
<accession>A0A1H1IPI3</accession>
<dbReference type="CDD" id="cd06261">
    <property type="entry name" value="TM_PBP2"/>
    <property type="match status" value="1"/>
</dbReference>
<keyword evidence="7 11" id="KW-0812">Transmembrane</keyword>
<dbReference type="RefSeq" id="WP_074770382.1">
    <property type="nucleotide sequence ID" value="NZ_FNKP01000002.1"/>
</dbReference>
<dbReference type="NCBIfam" id="TIGR01726">
    <property type="entry name" value="HEQRo_perm_3TM"/>
    <property type="match status" value="1"/>
</dbReference>
<dbReference type="SUPFAM" id="SSF161098">
    <property type="entry name" value="MetI-like"/>
    <property type="match status" value="1"/>
</dbReference>
<dbReference type="FunFam" id="1.10.3720.10:FF:000033">
    <property type="entry name" value="Polar amino acid ABC transporter permease"/>
    <property type="match status" value="1"/>
</dbReference>
<feature type="transmembrane region" description="Helical" evidence="11">
    <location>
        <begin position="20"/>
        <end position="42"/>
    </location>
</feature>
<proteinExistence type="inferred from homology"/>
<comment type="subcellular location">
    <subcellularLocation>
        <location evidence="2">Cell inner membrane</location>
        <topology evidence="2">Multi-pass membrane protein</topology>
    </subcellularLocation>
    <subcellularLocation>
        <location evidence="11">Cell membrane</location>
        <topology evidence="11">Multi-pass membrane protein</topology>
    </subcellularLocation>
</comment>
<dbReference type="GO" id="GO:0043190">
    <property type="term" value="C:ATP-binding cassette (ABC) transporter complex"/>
    <property type="evidence" value="ECO:0007669"/>
    <property type="project" value="InterPro"/>
</dbReference>
<evidence type="ECO:0000256" key="10">
    <source>
        <dbReference type="ARBA" id="ARBA00023136"/>
    </source>
</evidence>
<dbReference type="GO" id="GO:0006865">
    <property type="term" value="P:amino acid transport"/>
    <property type="evidence" value="ECO:0007669"/>
    <property type="project" value="UniProtKB-KW"/>
</dbReference>
<sequence length="217" mass="23719">MSYSELWSSMHVELFQAAWATLRLALGAIAIGIVLGLLLAVVRISGHRVAARIARIYIELFRGTPALVQLFLVYFGLVSIGVRFDSYQAAVLGLGMNAAAYFAEIFRAGIEAVPRGQSEAAWSIGMTGGAAMRWVVLPQAIRLVLAPSGNIAISLLKDTSVASLIAAPDLMLRAQDLSSQYFMPFEIYVTVGAFYFVLCYPLSQLMRHIERRHPSHG</sequence>
<dbReference type="InterPro" id="IPR043429">
    <property type="entry name" value="ArtM/GltK/GlnP/TcyL/YhdX-like"/>
</dbReference>
<keyword evidence="9 11" id="KW-1133">Transmembrane helix</keyword>
<comment type="similarity">
    <text evidence="3">Belongs to the binding-protein-dependent transport system permease family. HisMQ subfamily.</text>
</comment>
<gene>
    <name evidence="13" type="ORF">SAMN05443245_5463</name>
</gene>
<reference evidence="14" key="1">
    <citation type="submission" date="2016-10" db="EMBL/GenBank/DDBJ databases">
        <authorList>
            <person name="Varghese N."/>
        </authorList>
    </citation>
    <scope>NUCLEOTIDE SEQUENCE [LARGE SCALE GENOMIC DNA]</scope>
    <source>
        <strain evidence="14">GAS106B</strain>
    </source>
</reference>
<dbReference type="PROSITE" id="PS50928">
    <property type="entry name" value="ABC_TM1"/>
    <property type="match status" value="1"/>
</dbReference>
<dbReference type="OrthoDB" id="9808531at2"/>
<evidence type="ECO:0000256" key="9">
    <source>
        <dbReference type="ARBA" id="ARBA00022989"/>
    </source>
</evidence>
<dbReference type="Gene3D" id="1.10.3720.10">
    <property type="entry name" value="MetI-like"/>
    <property type="match status" value="1"/>
</dbReference>
<evidence type="ECO:0000256" key="6">
    <source>
        <dbReference type="ARBA" id="ARBA00022475"/>
    </source>
</evidence>
<protein>
    <recommendedName>
        <fullName evidence="4">Putative glutamine transport system permease protein GlnP</fullName>
    </recommendedName>
</protein>
<evidence type="ECO:0000256" key="2">
    <source>
        <dbReference type="ARBA" id="ARBA00004429"/>
    </source>
</evidence>
<evidence type="ECO:0000256" key="4">
    <source>
        <dbReference type="ARBA" id="ARBA00016506"/>
    </source>
</evidence>
<keyword evidence="10 11" id="KW-0472">Membrane</keyword>
<evidence type="ECO:0000259" key="12">
    <source>
        <dbReference type="PROSITE" id="PS50928"/>
    </source>
</evidence>
<evidence type="ECO:0000256" key="8">
    <source>
        <dbReference type="ARBA" id="ARBA00022970"/>
    </source>
</evidence>
<feature type="domain" description="ABC transmembrane type-1" evidence="12">
    <location>
        <begin position="18"/>
        <end position="206"/>
    </location>
</feature>
<evidence type="ECO:0000256" key="7">
    <source>
        <dbReference type="ARBA" id="ARBA00022692"/>
    </source>
</evidence>
<evidence type="ECO:0000256" key="5">
    <source>
        <dbReference type="ARBA" id="ARBA00022448"/>
    </source>
</evidence>
<feature type="transmembrane region" description="Helical" evidence="11">
    <location>
        <begin position="181"/>
        <end position="202"/>
    </location>
</feature>
<dbReference type="PANTHER" id="PTHR30614">
    <property type="entry name" value="MEMBRANE COMPONENT OF AMINO ACID ABC TRANSPORTER"/>
    <property type="match status" value="1"/>
</dbReference>
<dbReference type="InterPro" id="IPR010065">
    <property type="entry name" value="AA_ABC_transptr_permease_3TM"/>
</dbReference>
<dbReference type="EMBL" id="FNKP01000002">
    <property type="protein sequence ID" value="SDR39594.1"/>
    <property type="molecule type" value="Genomic_DNA"/>
</dbReference>
<evidence type="ECO:0000256" key="3">
    <source>
        <dbReference type="ARBA" id="ARBA00010072"/>
    </source>
</evidence>
<dbReference type="Proteomes" id="UP000183487">
    <property type="component" value="Unassembled WGS sequence"/>
</dbReference>
<dbReference type="InterPro" id="IPR035906">
    <property type="entry name" value="MetI-like_sf"/>
</dbReference>
<dbReference type="AlphaFoldDB" id="A0A1H1IPI3"/>
<evidence type="ECO:0000256" key="11">
    <source>
        <dbReference type="RuleBase" id="RU363032"/>
    </source>
</evidence>